<feature type="region of interest" description="Disordered" evidence="1">
    <location>
        <begin position="39"/>
        <end position="79"/>
    </location>
</feature>
<protein>
    <submittedName>
        <fullName evidence="2">Uncharacterized protein</fullName>
    </submittedName>
</protein>
<dbReference type="AlphaFoldDB" id="A0AB34GRC7"/>
<gene>
    <name evidence="2" type="ORF">J1605_009670</name>
</gene>
<accession>A0AB34GRC7</accession>
<organism evidence="2 3">
    <name type="scientific">Eschrichtius robustus</name>
    <name type="common">California gray whale</name>
    <name type="synonym">Eschrichtius gibbosus</name>
    <dbReference type="NCBI Taxonomy" id="9764"/>
    <lineage>
        <taxon>Eukaryota</taxon>
        <taxon>Metazoa</taxon>
        <taxon>Chordata</taxon>
        <taxon>Craniata</taxon>
        <taxon>Vertebrata</taxon>
        <taxon>Euteleostomi</taxon>
        <taxon>Mammalia</taxon>
        <taxon>Eutheria</taxon>
        <taxon>Laurasiatheria</taxon>
        <taxon>Artiodactyla</taxon>
        <taxon>Whippomorpha</taxon>
        <taxon>Cetacea</taxon>
        <taxon>Mysticeti</taxon>
        <taxon>Eschrichtiidae</taxon>
        <taxon>Eschrichtius</taxon>
    </lineage>
</organism>
<evidence type="ECO:0000256" key="1">
    <source>
        <dbReference type="SAM" id="MobiDB-lite"/>
    </source>
</evidence>
<evidence type="ECO:0000313" key="3">
    <source>
        <dbReference type="Proteomes" id="UP001159641"/>
    </source>
</evidence>
<feature type="compositionally biased region" description="Pro residues" evidence="1">
    <location>
        <begin position="67"/>
        <end position="76"/>
    </location>
</feature>
<comment type="caution">
    <text evidence="2">The sequence shown here is derived from an EMBL/GenBank/DDBJ whole genome shotgun (WGS) entry which is preliminary data.</text>
</comment>
<reference evidence="2 3" key="1">
    <citation type="submission" date="2022-11" db="EMBL/GenBank/DDBJ databases">
        <title>Whole genome sequence of Eschrichtius robustus ER-17-0199.</title>
        <authorList>
            <person name="Bruniche-Olsen A."/>
            <person name="Black A.N."/>
            <person name="Fields C.J."/>
            <person name="Walden K."/>
            <person name="Dewoody J.A."/>
        </authorList>
    </citation>
    <scope>NUCLEOTIDE SEQUENCE [LARGE SCALE GENOMIC DNA]</scope>
    <source>
        <strain evidence="2">ER-17-0199</strain>
        <tissue evidence="2">Blubber</tissue>
    </source>
</reference>
<name>A0AB34GRC7_ESCRO</name>
<proteinExistence type="predicted"/>
<feature type="compositionally biased region" description="Low complexity" evidence="1">
    <location>
        <begin position="49"/>
        <end position="66"/>
    </location>
</feature>
<keyword evidence="3" id="KW-1185">Reference proteome</keyword>
<evidence type="ECO:0000313" key="2">
    <source>
        <dbReference type="EMBL" id="KAJ8783062.1"/>
    </source>
</evidence>
<dbReference type="EMBL" id="JAIQCJ010002089">
    <property type="protein sequence ID" value="KAJ8783062.1"/>
    <property type="molecule type" value="Genomic_DNA"/>
</dbReference>
<dbReference type="Proteomes" id="UP001159641">
    <property type="component" value="Unassembled WGS sequence"/>
</dbReference>
<sequence length="205" mass="22295">MIPHKRGAQHEDPGAPGGLAVCFALTSTCTSLSLVYSSLGGQKERPPQRQRAAATGSARRSTESSPLPRPEAPARPRPLHGYLGVADKEDLQHLAQHWLVPKDDGPGALRQDQCLWHGAPRLTAGIPITLEYLLTITNLLDRMSVQCTSPVSEDGRGVITALSQGNEPLRTGHRHSIFTFFNQTGNQNRLLEVILRINLCSEEGV</sequence>